<name>A0A8S5PM88_9CAUD</name>
<evidence type="ECO:0000313" key="1">
    <source>
        <dbReference type="EMBL" id="DAE07579.1"/>
    </source>
</evidence>
<organism evidence="1">
    <name type="scientific">Podoviridae sp. ctnCN2</name>
    <dbReference type="NCBI Taxonomy" id="2825274"/>
    <lineage>
        <taxon>Viruses</taxon>
        <taxon>Duplodnaviria</taxon>
        <taxon>Heunggongvirae</taxon>
        <taxon>Uroviricota</taxon>
        <taxon>Caudoviricetes</taxon>
    </lineage>
</organism>
<sequence length="34" mass="3512">MTASGLPSNIQHIRRVGIFLMSGTLKKAPAGTSA</sequence>
<accession>A0A8S5PM88</accession>
<protein>
    <submittedName>
        <fullName evidence="1">Uncharacterized protein</fullName>
    </submittedName>
</protein>
<proteinExistence type="predicted"/>
<dbReference type="EMBL" id="BK015452">
    <property type="protein sequence ID" value="DAE07579.1"/>
    <property type="molecule type" value="Genomic_DNA"/>
</dbReference>
<reference evidence="1" key="1">
    <citation type="journal article" date="2021" name="Proc. Natl. Acad. Sci. U.S.A.">
        <title>A Catalog of Tens of Thousands of Viruses from Human Metagenomes Reveals Hidden Associations with Chronic Diseases.</title>
        <authorList>
            <person name="Tisza M.J."/>
            <person name="Buck C.B."/>
        </authorList>
    </citation>
    <scope>NUCLEOTIDE SEQUENCE</scope>
    <source>
        <strain evidence="1">CtnCN2</strain>
    </source>
</reference>